<sequence length="113" mass="11697">MAATFNLTEIEKTGAQQCDAEFSPTVGVTLKVWPTKGIAEATGAGNQQISDTKVGARDAKLIKKGASDTLCAVAVEVRSSSRVDFIASANASLDEACDAATKLAEAVEPKLPK</sequence>
<dbReference type="RefSeq" id="WP_184689042.1">
    <property type="nucleotide sequence ID" value="NZ_JACHJN010000002.1"/>
</dbReference>
<accession>A0A841CF34</accession>
<dbReference type="EMBL" id="JACHJN010000002">
    <property type="protein sequence ID" value="MBB5954625.1"/>
    <property type="molecule type" value="Genomic_DNA"/>
</dbReference>
<dbReference type="AlphaFoldDB" id="A0A841CF34"/>
<keyword evidence="2" id="KW-1185">Reference proteome</keyword>
<comment type="caution">
    <text evidence="1">The sequence shown here is derived from an EMBL/GenBank/DDBJ whole genome shotgun (WGS) entry which is preliminary data.</text>
</comment>
<evidence type="ECO:0008006" key="3">
    <source>
        <dbReference type="Google" id="ProtNLM"/>
    </source>
</evidence>
<evidence type="ECO:0000313" key="1">
    <source>
        <dbReference type="EMBL" id="MBB5954625.1"/>
    </source>
</evidence>
<gene>
    <name evidence="1" type="ORF">FHS29_001195</name>
</gene>
<dbReference type="Proteomes" id="UP000547510">
    <property type="component" value="Unassembled WGS sequence"/>
</dbReference>
<evidence type="ECO:0000313" key="2">
    <source>
        <dbReference type="Proteomes" id="UP000547510"/>
    </source>
</evidence>
<protein>
    <recommendedName>
        <fullName evidence="3">DUF3558 domain-containing protein</fullName>
    </recommendedName>
</protein>
<organism evidence="1 2">
    <name type="scientific">Saccharothrix tamanrassetensis</name>
    <dbReference type="NCBI Taxonomy" id="1051531"/>
    <lineage>
        <taxon>Bacteria</taxon>
        <taxon>Bacillati</taxon>
        <taxon>Actinomycetota</taxon>
        <taxon>Actinomycetes</taxon>
        <taxon>Pseudonocardiales</taxon>
        <taxon>Pseudonocardiaceae</taxon>
        <taxon>Saccharothrix</taxon>
    </lineage>
</organism>
<reference evidence="1 2" key="1">
    <citation type="submission" date="2020-08" db="EMBL/GenBank/DDBJ databases">
        <title>Genomic Encyclopedia of Type Strains, Phase III (KMG-III): the genomes of soil and plant-associated and newly described type strains.</title>
        <authorList>
            <person name="Whitman W."/>
        </authorList>
    </citation>
    <scope>NUCLEOTIDE SEQUENCE [LARGE SCALE GENOMIC DNA]</scope>
    <source>
        <strain evidence="1 2">CECT 8640</strain>
    </source>
</reference>
<proteinExistence type="predicted"/>
<name>A0A841CF34_9PSEU</name>